<comment type="caution">
    <text evidence="2">The sequence shown here is derived from an EMBL/GenBank/DDBJ whole genome shotgun (WGS) entry which is preliminary data.</text>
</comment>
<gene>
    <name evidence="2" type="ORF">EAS64_16685</name>
</gene>
<dbReference type="EMBL" id="RPFW01000003">
    <property type="protein sequence ID" value="TVZ04054.1"/>
    <property type="molecule type" value="Genomic_DNA"/>
</dbReference>
<protein>
    <submittedName>
        <fullName evidence="2">NERD domain-containing protein</fullName>
    </submittedName>
</protein>
<dbReference type="AlphaFoldDB" id="A0A6P2BYA1"/>
<dbReference type="OrthoDB" id="5793358at2"/>
<organism evidence="2 3">
    <name type="scientific">Trebonia kvetii</name>
    <dbReference type="NCBI Taxonomy" id="2480626"/>
    <lineage>
        <taxon>Bacteria</taxon>
        <taxon>Bacillati</taxon>
        <taxon>Actinomycetota</taxon>
        <taxon>Actinomycetes</taxon>
        <taxon>Streptosporangiales</taxon>
        <taxon>Treboniaceae</taxon>
        <taxon>Trebonia</taxon>
    </lineage>
</organism>
<accession>A0A6P2BYA1</accession>
<dbReference type="InterPro" id="IPR011528">
    <property type="entry name" value="NERD"/>
</dbReference>
<dbReference type="PROSITE" id="PS50965">
    <property type="entry name" value="NERD"/>
    <property type="match status" value="1"/>
</dbReference>
<reference evidence="2 3" key="1">
    <citation type="submission" date="2018-11" db="EMBL/GenBank/DDBJ databases">
        <title>Trebonia kvetii gen.nov., sp.nov., a novel acidophilic actinobacterium, and proposal of the new actinobacterial family Treboniaceae fam. nov.</title>
        <authorList>
            <person name="Rapoport D."/>
            <person name="Sagova-Mareckova M."/>
            <person name="Sedlacek I."/>
            <person name="Provaznik J."/>
            <person name="Kralova S."/>
            <person name="Pavlinic D."/>
            <person name="Benes V."/>
            <person name="Kopecky J."/>
        </authorList>
    </citation>
    <scope>NUCLEOTIDE SEQUENCE [LARGE SCALE GENOMIC DNA]</scope>
    <source>
        <strain evidence="2 3">15Tr583</strain>
    </source>
</reference>
<dbReference type="RefSeq" id="WP_145853924.1">
    <property type="nucleotide sequence ID" value="NZ_RPFW01000003.1"/>
</dbReference>
<dbReference type="Proteomes" id="UP000460272">
    <property type="component" value="Unassembled WGS sequence"/>
</dbReference>
<evidence type="ECO:0000259" key="1">
    <source>
        <dbReference type="PROSITE" id="PS50965"/>
    </source>
</evidence>
<evidence type="ECO:0000313" key="2">
    <source>
        <dbReference type="EMBL" id="TVZ04054.1"/>
    </source>
</evidence>
<sequence length="271" mass="30652">MRLMVLSDHVADMRAERQSPGRRTAGEYQRELAAHRKWVAEAVERRDLARRRRRPFSWLWWTLESRRRRRAATPVAPTAARRQADAALGALDGGAEGEREVAAVLNRALGKDWTLFKGYRNARGEIDYLILGPAGLFAVEVKYVNGTFSIKPERWTYVKIDRYGIAHEEHVLADAGDRPPHRQLGEPARQLEDFLARRGRPVRVQPVVLLNHPRAKIGYLDENVGIPVLTATRQLAGLVLAAGGNLSASERTEIAGLIERDHRFHDRRGRG</sequence>
<keyword evidence="3" id="KW-1185">Reference proteome</keyword>
<name>A0A6P2BYA1_9ACTN</name>
<dbReference type="Pfam" id="PF08378">
    <property type="entry name" value="NERD"/>
    <property type="match status" value="1"/>
</dbReference>
<proteinExistence type="predicted"/>
<evidence type="ECO:0000313" key="3">
    <source>
        <dbReference type="Proteomes" id="UP000460272"/>
    </source>
</evidence>
<feature type="domain" description="NERD" evidence="1">
    <location>
        <begin position="93"/>
        <end position="217"/>
    </location>
</feature>